<dbReference type="AlphaFoldDB" id="A0A5P1DZL4"/>
<sequence length="158" mass="17229">MVGIFSKFSGGRIGHRRTQSAVDARQTLAQNVEVLDPAPVPTAHVIETTVEFKPVEHPTEPTDCDQPVKCPLPEPSILNDGRIWKERMSSVSARFRGDLPVVKEGPHLEPEAVAGSDKPRPSPTKRGILPSLSAPEHDLIKLLDDCNVAQDHSSGFRS</sequence>
<accession>A0A5P1DZL4</accession>
<organism evidence="2 3">
    <name type="scientific">Asparagus officinalis</name>
    <name type="common">Garden asparagus</name>
    <dbReference type="NCBI Taxonomy" id="4686"/>
    <lineage>
        <taxon>Eukaryota</taxon>
        <taxon>Viridiplantae</taxon>
        <taxon>Streptophyta</taxon>
        <taxon>Embryophyta</taxon>
        <taxon>Tracheophyta</taxon>
        <taxon>Spermatophyta</taxon>
        <taxon>Magnoliopsida</taxon>
        <taxon>Liliopsida</taxon>
        <taxon>Asparagales</taxon>
        <taxon>Asparagaceae</taxon>
        <taxon>Asparagoideae</taxon>
        <taxon>Asparagus</taxon>
    </lineage>
</organism>
<gene>
    <name evidence="2" type="ORF">A4U43_C10F810</name>
</gene>
<dbReference type="PANTHER" id="PTHR34196:SF2">
    <property type="entry name" value="OS02G0697700 PROTEIN"/>
    <property type="match status" value="1"/>
</dbReference>
<name>A0A5P1DZL4_ASPOF</name>
<evidence type="ECO:0000256" key="1">
    <source>
        <dbReference type="SAM" id="MobiDB-lite"/>
    </source>
</evidence>
<evidence type="ECO:0000313" key="2">
    <source>
        <dbReference type="EMBL" id="ONK55770.1"/>
    </source>
</evidence>
<dbReference type="Proteomes" id="UP000243459">
    <property type="component" value="Chromosome 10"/>
</dbReference>
<protein>
    <submittedName>
        <fullName evidence="2">Uncharacterized protein</fullName>
    </submittedName>
</protein>
<dbReference type="Gramene" id="ONK55770">
    <property type="protein sequence ID" value="ONK55770"/>
    <property type="gene ID" value="A4U43_C10F810"/>
</dbReference>
<dbReference type="OMA" id="DGTIWKE"/>
<dbReference type="OrthoDB" id="1909326at2759"/>
<dbReference type="EMBL" id="CM007390">
    <property type="protein sequence ID" value="ONK55770.1"/>
    <property type="molecule type" value="Genomic_DNA"/>
</dbReference>
<dbReference type="PANTHER" id="PTHR34196">
    <property type="entry name" value="OS02G0697700 PROTEIN"/>
    <property type="match status" value="1"/>
</dbReference>
<evidence type="ECO:0000313" key="3">
    <source>
        <dbReference type="Proteomes" id="UP000243459"/>
    </source>
</evidence>
<proteinExistence type="predicted"/>
<keyword evidence="3" id="KW-1185">Reference proteome</keyword>
<reference evidence="3" key="1">
    <citation type="journal article" date="2017" name="Nat. Commun.">
        <title>The asparagus genome sheds light on the origin and evolution of a young Y chromosome.</title>
        <authorList>
            <person name="Harkess A."/>
            <person name="Zhou J."/>
            <person name="Xu C."/>
            <person name="Bowers J.E."/>
            <person name="Van der Hulst R."/>
            <person name="Ayyampalayam S."/>
            <person name="Mercati F."/>
            <person name="Riccardi P."/>
            <person name="McKain M.R."/>
            <person name="Kakrana A."/>
            <person name="Tang H."/>
            <person name="Ray J."/>
            <person name="Groenendijk J."/>
            <person name="Arikit S."/>
            <person name="Mathioni S.M."/>
            <person name="Nakano M."/>
            <person name="Shan H."/>
            <person name="Telgmann-Rauber A."/>
            <person name="Kanno A."/>
            <person name="Yue Z."/>
            <person name="Chen H."/>
            <person name="Li W."/>
            <person name="Chen Y."/>
            <person name="Xu X."/>
            <person name="Zhang Y."/>
            <person name="Luo S."/>
            <person name="Chen H."/>
            <person name="Gao J."/>
            <person name="Mao Z."/>
            <person name="Pires J.C."/>
            <person name="Luo M."/>
            <person name="Kudrna D."/>
            <person name="Wing R.A."/>
            <person name="Meyers B.C."/>
            <person name="Yi K."/>
            <person name="Kong H."/>
            <person name="Lavrijsen P."/>
            <person name="Sunseri F."/>
            <person name="Falavigna A."/>
            <person name="Ye Y."/>
            <person name="Leebens-Mack J.H."/>
            <person name="Chen G."/>
        </authorList>
    </citation>
    <scope>NUCLEOTIDE SEQUENCE [LARGE SCALE GENOMIC DNA]</scope>
    <source>
        <strain evidence="3">cv. DH0086</strain>
    </source>
</reference>
<feature type="region of interest" description="Disordered" evidence="1">
    <location>
        <begin position="99"/>
        <end position="133"/>
    </location>
</feature>